<evidence type="ECO:0000256" key="1">
    <source>
        <dbReference type="SAM" id="MobiDB-lite"/>
    </source>
</evidence>
<feature type="compositionally biased region" description="Basic and acidic residues" evidence="1">
    <location>
        <begin position="143"/>
        <end position="157"/>
    </location>
</feature>
<dbReference type="Proteomes" id="UP000481153">
    <property type="component" value="Unassembled WGS sequence"/>
</dbReference>
<feature type="compositionally biased region" description="Basic and acidic residues" evidence="1">
    <location>
        <begin position="169"/>
        <end position="181"/>
    </location>
</feature>
<protein>
    <submittedName>
        <fullName evidence="2">Uncharacterized protein</fullName>
    </submittedName>
</protein>
<dbReference type="VEuPathDB" id="FungiDB:AeMF1_017665"/>
<feature type="region of interest" description="Disordered" evidence="1">
    <location>
        <begin position="140"/>
        <end position="190"/>
    </location>
</feature>
<dbReference type="EMBL" id="VJMJ01000036">
    <property type="protein sequence ID" value="KAF0741677.1"/>
    <property type="molecule type" value="Genomic_DNA"/>
</dbReference>
<dbReference type="PANTHER" id="PTHR31827:SF1">
    <property type="entry name" value="EMB|CAB89363.1"/>
    <property type="match status" value="1"/>
</dbReference>
<keyword evidence="3" id="KW-1185">Reference proteome</keyword>
<accession>A0A6G0XN61</accession>
<comment type="caution">
    <text evidence="2">The sequence shown here is derived from an EMBL/GenBank/DDBJ whole genome shotgun (WGS) entry which is preliminary data.</text>
</comment>
<reference evidence="2 3" key="1">
    <citation type="submission" date="2019-07" db="EMBL/GenBank/DDBJ databases">
        <title>Genomics analysis of Aphanomyces spp. identifies a new class of oomycete effector associated with host adaptation.</title>
        <authorList>
            <person name="Gaulin E."/>
        </authorList>
    </citation>
    <scope>NUCLEOTIDE SEQUENCE [LARGE SCALE GENOMIC DNA]</scope>
    <source>
        <strain evidence="2 3">ATCC 201684</strain>
    </source>
</reference>
<evidence type="ECO:0000313" key="2">
    <source>
        <dbReference type="EMBL" id="KAF0741677.1"/>
    </source>
</evidence>
<proteinExistence type="predicted"/>
<dbReference type="OrthoDB" id="10271974at2759"/>
<sequence>MGIHQINFSPVMQCYFNSCHNPPAGGTDKCDFHRNRGKCNVADCRNQVYARNLCVKHGGKRACQAPGCDKNTWLGGFCCKHNALNGNNKCSEVGCTNMAHARQKCIRHGGGRKCKVPGCATQARAGGYCSRHGRQILLGGTEGDDRSAKKASDEVRQPSRRGSYDPIEDAERTSREQKEQDAATEGTTTHRLSLLSLQATMTDSDEEFIRNIKLTDVDFSVLDFFFY</sequence>
<gene>
    <name evidence="2" type="ORF">Ae201684_003347</name>
</gene>
<name>A0A6G0XN61_9STRA</name>
<evidence type="ECO:0000313" key="3">
    <source>
        <dbReference type="Proteomes" id="UP000481153"/>
    </source>
</evidence>
<organism evidence="2 3">
    <name type="scientific">Aphanomyces euteiches</name>
    <dbReference type="NCBI Taxonomy" id="100861"/>
    <lineage>
        <taxon>Eukaryota</taxon>
        <taxon>Sar</taxon>
        <taxon>Stramenopiles</taxon>
        <taxon>Oomycota</taxon>
        <taxon>Saprolegniomycetes</taxon>
        <taxon>Saprolegniales</taxon>
        <taxon>Verrucalvaceae</taxon>
        <taxon>Aphanomyces</taxon>
    </lineage>
</organism>
<dbReference type="PANTHER" id="PTHR31827">
    <property type="entry name" value="EMB|CAB89363.1"/>
    <property type="match status" value="1"/>
</dbReference>
<dbReference type="AlphaFoldDB" id="A0A6G0XN61"/>